<evidence type="ECO:0000313" key="4">
    <source>
        <dbReference type="Proteomes" id="UP001604336"/>
    </source>
</evidence>
<feature type="coiled-coil region" evidence="1">
    <location>
        <begin position="234"/>
        <end position="268"/>
    </location>
</feature>
<name>A0ABD1PSN9_9LAMI</name>
<keyword evidence="4" id="KW-1185">Reference proteome</keyword>
<organism evidence="3 4">
    <name type="scientific">Abeliophyllum distichum</name>
    <dbReference type="NCBI Taxonomy" id="126358"/>
    <lineage>
        <taxon>Eukaryota</taxon>
        <taxon>Viridiplantae</taxon>
        <taxon>Streptophyta</taxon>
        <taxon>Embryophyta</taxon>
        <taxon>Tracheophyta</taxon>
        <taxon>Spermatophyta</taxon>
        <taxon>Magnoliopsida</taxon>
        <taxon>eudicotyledons</taxon>
        <taxon>Gunneridae</taxon>
        <taxon>Pentapetalae</taxon>
        <taxon>asterids</taxon>
        <taxon>lamiids</taxon>
        <taxon>Lamiales</taxon>
        <taxon>Oleaceae</taxon>
        <taxon>Forsythieae</taxon>
        <taxon>Abeliophyllum</taxon>
    </lineage>
</organism>
<reference evidence="4" key="1">
    <citation type="submission" date="2024-07" db="EMBL/GenBank/DDBJ databases">
        <title>Two chromosome-level genome assemblies of Korean endemic species Abeliophyllum distichum and Forsythia ovata (Oleaceae).</title>
        <authorList>
            <person name="Jang H."/>
        </authorList>
    </citation>
    <scope>NUCLEOTIDE SEQUENCE [LARGE SCALE GENOMIC DNA]</scope>
</reference>
<gene>
    <name evidence="3" type="ORF">Adt_42209</name>
</gene>
<evidence type="ECO:0000256" key="1">
    <source>
        <dbReference type="SAM" id="Coils"/>
    </source>
</evidence>
<protein>
    <recommendedName>
        <fullName evidence="5">Transposase</fullName>
    </recommendedName>
</protein>
<dbReference type="PANTHER" id="PTHR33499">
    <property type="entry name" value="OS12G0282400 PROTEIN-RELATED"/>
    <property type="match status" value="1"/>
</dbReference>
<proteinExistence type="predicted"/>
<keyword evidence="1" id="KW-0175">Coiled coil</keyword>
<dbReference type="PANTHER" id="PTHR33499:SF11">
    <property type="entry name" value="NO APICAL MERISTEM-ASSOCIATED C-TERMINAL DOMAIN-CONTAINING PROTEIN"/>
    <property type="match status" value="1"/>
</dbReference>
<evidence type="ECO:0008006" key="5">
    <source>
        <dbReference type="Google" id="ProtNLM"/>
    </source>
</evidence>
<evidence type="ECO:0000313" key="3">
    <source>
        <dbReference type="EMBL" id="KAL2466358.1"/>
    </source>
</evidence>
<comment type="caution">
    <text evidence="3">The sequence shown here is derived from an EMBL/GenBank/DDBJ whole genome shotgun (WGS) entry which is preliminary data.</text>
</comment>
<dbReference type="Proteomes" id="UP001604336">
    <property type="component" value="Unassembled WGS sequence"/>
</dbReference>
<feature type="compositionally biased region" description="Polar residues" evidence="2">
    <location>
        <begin position="71"/>
        <end position="98"/>
    </location>
</feature>
<dbReference type="EMBL" id="JBFOLK010000013">
    <property type="protein sequence ID" value="KAL2466358.1"/>
    <property type="molecule type" value="Genomic_DNA"/>
</dbReference>
<sequence>MASRTRPGKKNRVVATPCELTTEVPSSKASCKGSLSMTNPQAKISTSSFQTTNVQAPTPLPQPLHIPVPLSQPQTQASSQRISPHATTLVPQTTFNSADSDHSLKRKGRGPTRGKGTDNIVAAVRKISLDISKKSGRAIGNQQARLASECGYIVRSFAPLRYKRWIDIPKEEKNTLYDRVLERMLEIKEQPILKESQAPTEFEIMQEVLGKCRGYIRGLGHGPKLASSHGTIDLTSTDTDLIALREKIEKHEQELVDVRAKLSQFETLMQTIISGQVGTSSQPSMPSPTDHIQVSQICLFICFKY</sequence>
<evidence type="ECO:0000256" key="2">
    <source>
        <dbReference type="SAM" id="MobiDB-lite"/>
    </source>
</evidence>
<feature type="region of interest" description="Disordered" evidence="2">
    <location>
        <begin position="63"/>
        <end position="117"/>
    </location>
</feature>
<accession>A0ABD1PSN9</accession>
<dbReference type="AlphaFoldDB" id="A0ABD1PSN9"/>